<keyword evidence="13" id="KW-1185">Reference proteome</keyword>
<dbReference type="GO" id="GO:1990817">
    <property type="term" value="F:poly(A) RNA polymerase activity"/>
    <property type="evidence" value="ECO:0007669"/>
    <property type="project" value="TreeGrafter"/>
</dbReference>
<evidence type="ECO:0008006" key="14">
    <source>
        <dbReference type="Google" id="ProtNLM"/>
    </source>
</evidence>
<feature type="compositionally biased region" description="Low complexity" evidence="9">
    <location>
        <begin position="441"/>
        <end position="462"/>
    </location>
</feature>
<dbReference type="HOGENOM" id="CLU_003975_0_0_1"/>
<comment type="subcellular location">
    <subcellularLocation>
        <location evidence="3">Cytoplasm</location>
    </subcellularLocation>
</comment>
<evidence type="ECO:0000259" key="11">
    <source>
        <dbReference type="Pfam" id="PF22600"/>
    </source>
</evidence>
<evidence type="ECO:0000256" key="2">
    <source>
        <dbReference type="ARBA" id="ARBA00001946"/>
    </source>
</evidence>
<dbReference type="Gene3D" id="3.30.460.10">
    <property type="entry name" value="Beta Polymerase, domain 2"/>
    <property type="match status" value="1"/>
</dbReference>
<keyword evidence="7" id="KW-0460">Magnesium</keyword>
<organism evidence="12 13">
    <name type="scientific">Culex quinquefasciatus</name>
    <name type="common">Southern house mosquito</name>
    <name type="synonym">Culex pungens</name>
    <dbReference type="NCBI Taxonomy" id="7176"/>
    <lineage>
        <taxon>Eukaryota</taxon>
        <taxon>Metazoa</taxon>
        <taxon>Ecdysozoa</taxon>
        <taxon>Arthropoda</taxon>
        <taxon>Hexapoda</taxon>
        <taxon>Insecta</taxon>
        <taxon>Pterygota</taxon>
        <taxon>Neoptera</taxon>
        <taxon>Endopterygota</taxon>
        <taxon>Diptera</taxon>
        <taxon>Nematocera</taxon>
        <taxon>Culicoidea</taxon>
        <taxon>Culicidae</taxon>
        <taxon>Culicinae</taxon>
        <taxon>Culicini</taxon>
        <taxon>Culex</taxon>
        <taxon>Culex</taxon>
    </lineage>
</organism>
<dbReference type="CDD" id="cd05402">
    <property type="entry name" value="NT_PAP_TUTase"/>
    <property type="match status" value="1"/>
</dbReference>
<feature type="region of interest" description="Disordered" evidence="9">
    <location>
        <begin position="327"/>
        <end position="386"/>
    </location>
</feature>
<evidence type="ECO:0000256" key="4">
    <source>
        <dbReference type="ARBA" id="ARBA00022490"/>
    </source>
</evidence>
<feature type="region of interest" description="Disordered" evidence="9">
    <location>
        <begin position="510"/>
        <end position="529"/>
    </location>
</feature>
<comment type="cofactor">
    <cofactor evidence="1">
        <name>Mn(2+)</name>
        <dbReference type="ChEBI" id="CHEBI:29035"/>
    </cofactor>
</comment>
<feature type="compositionally biased region" description="Low complexity" evidence="9">
    <location>
        <begin position="809"/>
        <end position="827"/>
    </location>
</feature>
<feature type="compositionally biased region" description="Polar residues" evidence="9">
    <location>
        <begin position="939"/>
        <end position="950"/>
    </location>
</feature>
<evidence type="ECO:0000256" key="7">
    <source>
        <dbReference type="ARBA" id="ARBA00022842"/>
    </source>
</evidence>
<dbReference type="SUPFAM" id="SSF81301">
    <property type="entry name" value="Nucleotidyltransferase"/>
    <property type="match status" value="1"/>
</dbReference>
<evidence type="ECO:0000259" key="10">
    <source>
        <dbReference type="Pfam" id="PF03828"/>
    </source>
</evidence>
<keyword evidence="6" id="KW-0479">Metal-binding</keyword>
<feature type="compositionally biased region" description="Low complexity" evidence="9">
    <location>
        <begin position="987"/>
        <end position="1008"/>
    </location>
</feature>
<evidence type="ECO:0000256" key="9">
    <source>
        <dbReference type="SAM" id="MobiDB-lite"/>
    </source>
</evidence>
<feature type="region of interest" description="Disordered" evidence="9">
    <location>
        <begin position="411"/>
        <end position="462"/>
    </location>
</feature>
<evidence type="ECO:0000256" key="8">
    <source>
        <dbReference type="ARBA" id="ARBA00038491"/>
    </source>
</evidence>
<feature type="domain" description="Poly(A) RNA polymerase mitochondrial-like central palm" evidence="11">
    <location>
        <begin position="1199"/>
        <end position="1339"/>
    </location>
</feature>
<reference evidence="12" key="1">
    <citation type="submission" date="2020-05" db="UniProtKB">
        <authorList>
            <consortium name="EnsemblMetazoa"/>
        </authorList>
    </citation>
    <scope>IDENTIFICATION</scope>
    <source>
        <strain evidence="12">JHB</strain>
    </source>
</reference>
<dbReference type="GO" id="GO:0005737">
    <property type="term" value="C:cytoplasm"/>
    <property type="evidence" value="ECO:0007669"/>
    <property type="project" value="UniProtKB-SubCell"/>
</dbReference>
<proteinExistence type="inferred from homology"/>
<dbReference type="Pfam" id="PF03828">
    <property type="entry name" value="PAP_assoc"/>
    <property type="match status" value="1"/>
</dbReference>
<feature type="compositionally biased region" description="Low complexity" evidence="9">
    <location>
        <begin position="511"/>
        <end position="526"/>
    </location>
</feature>
<dbReference type="Proteomes" id="UP000002320">
    <property type="component" value="Unassembled WGS sequence"/>
</dbReference>
<feature type="region of interest" description="Disordered" evidence="9">
    <location>
        <begin position="593"/>
        <end position="728"/>
    </location>
</feature>
<comment type="cofactor">
    <cofactor evidence="2">
        <name>Mg(2+)</name>
        <dbReference type="ChEBI" id="CHEBI:18420"/>
    </cofactor>
</comment>
<evidence type="ECO:0000256" key="1">
    <source>
        <dbReference type="ARBA" id="ARBA00001936"/>
    </source>
</evidence>
<evidence type="ECO:0000313" key="13">
    <source>
        <dbReference type="Proteomes" id="UP000002320"/>
    </source>
</evidence>
<feature type="compositionally biased region" description="Basic residues" evidence="9">
    <location>
        <begin position="593"/>
        <end position="606"/>
    </location>
</feature>
<feature type="compositionally biased region" description="Basic and acidic residues" evidence="9">
    <location>
        <begin position="717"/>
        <end position="728"/>
    </location>
</feature>
<feature type="region of interest" description="Disordered" evidence="9">
    <location>
        <begin position="939"/>
        <end position="964"/>
    </location>
</feature>
<feature type="compositionally biased region" description="Gly residues" evidence="9">
    <location>
        <begin position="638"/>
        <end position="651"/>
    </location>
</feature>
<keyword evidence="4" id="KW-0963">Cytoplasm</keyword>
<feature type="region of interest" description="Disordered" evidence="9">
    <location>
        <begin position="847"/>
        <end position="866"/>
    </location>
</feature>
<feature type="region of interest" description="Disordered" evidence="9">
    <location>
        <begin position="138"/>
        <end position="203"/>
    </location>
</feature>
<feature type="compositionally biased region" description="Low complexity" evidence="9">
    <location>
        <begin position="83"/>
        <end position="98"/>
    </location>
</feature>
<dbReference type="EnsemblMetazoa" id="CPIJ007096-RA">
    <property type="protein sequence ID" value="CPIJ007096-PA"/>
    <property type="gene ID" value="CPIJ007096"/>
</dbReference>
<feature type="compositionally biased region" description="Low complexity" evidence="9">
    <location>
        <begin position="698"/>
        <end position="707"/>
    </location>
</feature>
<feature type="compositionally biased region" description="Low complexity" evidence="9">
    <location>
        <begin position="1015"/>
        <end position="1047"/>
    </location>
</feature>
<feature type="compositionally biased region" description="Low complexity" evidence="9">
    <location>
        <begin position="625"/>
        <end position="637"/>
    </location>
</feature>
<dbReference type="Gene3D" id="1.10.1410.10">
    <property type="match status" value="1"/>
</dbReference>
<keyword evidence="5" id="KW-0808">Transferase</keyword>
<feature type="region of interest" description="Disordered" evidence="9">
    <location>
        <begin position="1"/>
        <end position="119"/>
    </location>
</feature>
<dbReference type="Pfam" id="PF22600">
    <property type="entry name" value="MTPAP-like_central"/>
    <property type="match status" value="1"/>
</dbReference>
<evidence type="ECO:0000256" key="5">
    <source>
        <dbReference type="ARBA" id="ARBA00022679"/>
    </source>
</evidence>
<sequence length="1544" mass="165315">MSTKKMHPPAVIHPTTGQTGGKGSLLPVACGKTTAKDRQNVENIVPSQNGTLSSTAGGGGGAEPQPNVPQNPLAAGKKAAPIATKTAVAPAVNPATAVQSRRKNHRHSNMSPSRKRQEQQSIFNNLRAWNVNIVTSGGGGVAPHEKRPAPVTSSNEAKAAAPVTTQTDKSSSTVVNGTATSSSSSSNTSSSSSISNVTSSNSISGSVKAKKQQSQLMAAVTVPVAVAATVKVEQQKKVEVGVATEHQAVTACKKDAAPSSVGSSTACEAAAAGKADGKTAGTGPVMDSWRLEKRYRRSRRNLIIHPCVPSPLFLKLLNGGANGFGGRQSLAIPPPPPPSSLTAPPSSLSASAVGSGSSLLHPSSSSSIPVVSSTGSCSSSKHNSRASNAGKVLLPNVNPLDQFAVLQGKLRNSMSAPPPPAQQSHHNIPHHPHSSVAHNHQQQSQQQQQQQQSIPSTTTTSPQYSLDFLHYVGMRMSGSGGTTPQSTATAAAQAAALFRGNPHFNYSNFNQQLHPQQPSQQQQQQHHLQRHFSGYYEEMMVPAGGTGGGDAGQLYNGAAGYPGVDHLVNGAAAAVGNSAAGDSMAYCYSQNHQHNHHAHQHQHNHPPHLQQQQQQPTSGYGNGGFHQNNNYQQHNRNYGGGRGGQSNGGNMQGRKTWNNNNNSWHGKRSNMMQGGKFGGVGGIKGPNMSHGGYRKSYHYYNNNNNNSNHHHHHTNGHHHDPHQQQHQDQMRNLVYIRGYDRGQGAASSSQESTSRSPTPSPQSESPAIDTASEVVKTTSSNIAGSSSSSVQDEKSDSGIEDGAATLKKSGAVPSSSSSSSSVVSIPSTDSSAISSAASQNLSLELNGANGQGYESDSSHSSSYNSHTYRHRKYANGGQVYRSSSSTSSGVSSTATFPPLVVDFAMQTSSASAVNTPTASATSQQVADFFLRSQSYHGSHQNLTTVSGSASPNPPDSPVGAARPLVGTQSMPMFSELFTGQQHHNHHQQQNQQRTHPNSSYGSNSSLDSTLQNVVGGTPASASASSNNSNCSIVSTTSSSGYGSAPASTVPPNEAYSMQSGHPRRRFSGRSSPAPYTEQSHKPNRSSFGGSNTAVNSSSQQPPSPPSHNRKGQQPAWSTHRPVTVPTSATTTTTAIPPAPQVPPPSTSVQPPSNNLPLLHPIDGTNYHTPADRFLARSHLVELLAPPEDLAPAGSKWAALSSAVWDKFAATQQTQHKFVQKIQLWRYLFMCIRKAFPRFSLYLVGSTISGFASDNSDVDMCLVCRANTIPFDMRGEALFQLGQLKNYFMNINTYFEEFSVIQAKVPILRFRDSTNCIVVDLNYNNCVGIRNTHLLYCYSQLDWRLRPLTLVVKLWAQHHNINDAKNMTISSYSLVLMVIHFLQYGVSPPILPCLHAMYPDKFVRMSDISNLDLTETMEPYKNENAQSLGELFMQFLEYYANFDYTQYAISVRTASVIPIESARVARSYKNDPHHWRQLPLCAFLPTEPFDLTNTARSVFDADIFEQIKSVFSTSWRRLKDTNDLGSIFECDPLFVPVASTLSITS</sequence>
<feature type="compositionally biased region" description="Low complexity" evidence="9">
    <location>
        <begin position="607"/>
        <end position="616"/>
    </location>
</feature>
<dbReference type="InterPro" id="IPR043519">
    <property type="entry name" value="NT_sf"/>
</dbReference>
<dbReference type="SUPFAM" id="SSF81631">
    <property type="entry name" value="PAP/OAS1 substrate-binding domain"/>
    <property type="match status" value="1"/>
</dbReference>
<accession>A0A1S4JK23</accession>
<dbReference type="InterPro" id="IPR002058">
    <property type="entry name" value="PAP_assoc"/>
</dbReference>
<feature type="compositionally biased region" description="Low complexity" evidence="9">
    <location>
        <begin position="340"/>
        <end position="381"/>
    </location>
</feature>
<feature type="domain" description="PAP-associated" evidence="10">
    <location>
        <begin position="1426"/>
        <end position="1471"/>
    </location>
</feature>
<feature type="compositionally biased region" description="Gly residues" evidence="9">
    <location>
        <begin position="675"/>
        <end position="684"/>
    </location>
</feature>
<feature type="compositionally biased region" description="Polar residues" evidence="9">
    <location>
        <begin position="1084"/>
        <end position="1095"/>
    </location>
</feature>
<dbReference type="InterPro" id="IPR054708">
    <property type="entry name" value="MTPAP-like_central"/>
</dbReference>
<feature type="compositionally biased region" description="Low complexity" evidence="9">
    <location>
        <begin position="853"/>
        <end position="866"/>
    </location>
</feature>
<feature type="compositionally biased region" description="Low complexity" evidence="9">
    <location>
        <begin position="779"/>
        <end position="789"/>
    </location>
</feature>
<feature type="compositionally biased region" description="Polar residues" evidence="9">
    <location>
        <begin position="655"/>
        <end position="664"/>
    </location>
</feature>
<dbReference type="VEuPathDB" id="VectorBase:CQUJHB002245"/>
<feature type="compositionally biased region" description="Low complexity" evidence="9">
    <location>
        <begin position="170"/>
        <end position="203"/>
    </location>
</feature>
<comment type="similarity">
    <text evidence="8">Belongs to the DNA polymerase type-B-like family. GLD2 subfamily.</text>
</comment>
<dbReference type="PANTHER" id="PTHR12271:SF40">
    <property type="entry name" value="POLY(A) RNA POLYMERASE GLD2"/>
    <property type="match status" value="1"/>
</dbReference>
<feature type="compositionally biased region" description="Low complexity" evidence="9">
    <location>
        <begin position="1121"/>
        <end position="1135"/>
    </location>
</feature>
<evidence type="ECO:0000313" key="12">
    <source>
        <dbReference type="EnsemblMetazoa" id="CPIJ007096-PA"/>
    </source>
</evidence>
<feature type="compositionally biased region" description="Low complexity" evidence="9">
    <location>
        <begin position="742"/>
        <end position="766"/>
    </location>
</feature>
<feature type="region of interest" description="Disordered" evidence="9">
    <location>
        <begin position="980"/>
        <end position="1155"/>
    </location>
</feature>
<feature type="region of interest" description="Disordered" evidence="9">
    <location>
        <begin position="741"/>
        <end position="827"/>
    </location>
</feature>
<protein>
    <recommendedName>
        <fullName evidence="14">Poly(A) RNA polymerase gld-2 homolog B</fullName>
    </recommendedName>
</protein>
<name>A0A1S4JK23_CULQU</name>
<feature type="compositionally biased region" description="Pro residues" evidence="9">
    <location>
        <begin position="1136"/>
        <end position="1145"/>
    </location>
</feature>
<dbReference type="GO" id="GO:0031123">
    <property type="term" value="P:RNA 3'-end processing"/>
    <property type="evidence" value="ECO:0007669"/>
    <property type="project" value="TreeGrafter"/>
</dbReference>
<dbReference type="PANTHER" id="PTHR12271">
    <property type="entry name" value="POLY A POLYMERASE CID PAP -RELATED"/>
    <property type="match status" value="1"/>
</dbReference>
<evidence type="ECO:0000256" key="6">
    <source>
        <dbReference type="ARBA" id="ARBA00022723"/>
    </source>
</evidence>
<dbReference type="GO" id="GO:0046872">
    <property type="term" value="F:metal ion binding"/>
    <property type="evidence" value="ECO:0007669"/>
    <property type="project" value="UniProtKB-KW"/>
</dbReference>
<evidence type="ECO:0000256" key="3">
    <source>
        <dbReference type="ARBA" id="ARBA00004496"/>
    </source>
</evidence>